<proteinExistence type="predicted"/>
<evidence type="ECO:0000313" key="1">
    <source>
        <dbReference type="EMBL" id="KKL51065.1"/>
    </source>
</evidence>
<reference evidence="1" key="1">
    <citation type="journal article" date="2015" name="Nature">
        <title>Complex archaea that bridge the gap between prokaryotes and eukaryotes.</title>
        <authorList>
            <person name="Spang A."/>
            <person name="Saw J.H."/>
            <person name="Jorgensen S.L."/>
            <person name="Zaremba-Niedzwiedzka K."/>
            <person name="Martijn J."/>
            <person name="Lind A.E."/>
            <person name="van Eijk R."/>
            <person name="Schleper C."/>
            <person name="Guy L."/>
            <person name="Ettema T.J."/>
        </authorList>
    </citation>
    <scope>NUCLEOTIDE SEQUENCE</scope>
</reference>
<name>A0A0F9F1D3_9ZZZZ</name>
<dbReference type="EMBL" id="LAZR01032374">
    <property type="protein sequence ID" value="KKL51065.1"/>
    <property type="molecule type" value="Genomic_DNA"/>
</dbReference>
<accession>A0A0F9F1D3</accession>
<sequence length="70" mass="7991">MDAGPVGRVPYRVRQPVVNHEWFGRLEGHAVLPEEPCGLDREVPSFSEWRDITMRDDEPAWHDPGPPTTV</sequence>
<comment type="caution">
    <text evidence="1">The sequence shown here is derived from an EMBL/GenBank/DDBJ whole genome shotgun (WGS) entry which is preliminary data.</text>
</comment>
<feature type="non-terminal residue" evidence="1">
    <location>
        <position position="70"/>
    </location>
</feature>
<protein>
    <submittedName>
        <fullName evidence="1">Uncharacterized protein</fullName>
    </submittedName>
</protein>
<gene>
    <name evidence="1" type="ORF">LCGC14_2299210</name>
</gene>
<organism evidence="1">
    <name type="scientific">marine sediment metagenome</name>
    <dbReference type="NCBI Taxonomy" id="412755"/>
    <lineage>
        <taxon>unclassified sequences</taxon>
        <taxon>metagenomes</taxon>
        <taxon>ecological metagenomes</taxon>
    </lineage>
</organism>
<dbReference type="AlphaFoldDB" id="A0A0F9F1D3"/>